<dbReference type="AlphaFoldDB" id="K9ALH9"/>
<reference evidence="1 2" key="1">
    <citation type="journal article" date="2013" name="Genome Announc.">
        <title>Genome Sequence of Staphylococcus massiliensis Strain S46, Isolated from the Surface of Healthy Human Skin.</title>
        <authorList>
            <person name="Srivastav R."/>
            <person name="Singh A."/>
            <person name="Jangir P.K."/>
            <person name="Kumari C."/>
            <person name="Muduli S."/>
            <person name="Sharma R."/>
        </authorList>
    </citation>
    <scope>NUCLEOTIDE SEQUENCE [LARGE SCALE GENOMIC DNA]</scope>
    <source>
        <strain evidence="1 2">S46</strain>
    </source>
</reference>
<organism evidence="1 2">
    <name type="scientific">Staphylococcus massiliensis S46</name>
    <dbReference type="NCBI Taxonomy" id="1229783"/>
    <lineage>
        <taxon>Bacteria</taxon>
        <taxon>Bacillati</taxon>
        <taxon>Bacillota</taxon>
        <taxon>Bacilli</taxon>
        <taxon>Bacillales</taxon>
        <taxon>Staphylococcaceae</taxon>
        <taxon>Staphylococcus</taxon>
    </lineage>
</organism>
<dbReference type="Proteomes" id="UP000009885">
    <property type="component" value="Unassembled WGS sequence"/>
</dbReference>
<sequence>MMAVFIAYSYFRLSPMFISAASLKRRVRKSTNTSGRCWWIHDFFELYNSTSVKDRDEKVQIAFI</sequence>
<evidence type="ECO:0000313" key="2">
    <source>
        <dbReference type="Proteomes" id="UP000009885"/>
    </source>
</evidence>
<accession>K9ALH9</accession>
<dbReference type="STRING" id="1229783.C273_05962"/>
<proteinExistence type="predicted"/>
<gene>
    <name evidence="1" type="ORF">C273_05962</name>
</gene>
<protein>
    <submittedName>
        <fullName evidence="1">Uncharacterized protein</fullName>
    </submittedName>
</protein>
<comment type="caution">
    <text evidence="1">The sequence shown here is derived from an EMBL/GenBank/DDBJ whole genome shotgun (WGS) entry which is preliminary data.</text>
</comment>
<keyword evidence="2" id="KW-1185">Reference proteome</keyword>
<name>K9ALH9_9STAP</name>
<evidence type="ECO:0000313" key="1">
    <source>
        <dbReference type="EMBL" id="EKU48228.1"/>
    </source>
</evidence>
<dbReference type="PATRIC" id="fig|1229783.3.peg.1207"/>
<dbReference type="EMBL" id="AMSQ01000007">
    <property type="protein sequence ID" value="EKU48228.1"/>
    <property type="molecule type" value="Genomic_DNA"/>
</dbReference>